<gene>
    <name evidence="9" type="primary">hisA</name>
    <name evidence="12" type="ordered locus">Dret_0994</name>
</gene>
<feature type="active site" description="Proton donor" evidence="9">
    <location>
        <position position="129"/>
    </location>
</feature>
<feature type="active site" description="Proton acceptor" evidence="9">
    <location>
        <position position="8"/>
    </location>
</feature>
<dbReference type="Gene3D" id="3.20.20.70">
    <property type="entry name" value="Aldolase class I"/>
    <property type="match status" value="1"/>
</dbReference>
<dbReference type="EMBL" id="CP001734">
    <property type="protein sequence ID" value="ACV68282.1"/>
    <property type="molecule type" value="Genomic_DNA"/>
</dbReference>
<dbReference type="InterPro" id="IPR011060">
    <property type="entry name" value="RibuloseP-bd_barrel"/>
</dbReference>
<dbReference type="HAMAP" id="MF_01014">
    <property type="entry name" value="HisA"/>
    <property type="match status" value="1"/>
</dbReference>
<keyword evidence="6 9" id="KW-0028">Amino-acid biosynthesis</keyword>
<dbReference type="InterPro" id="IPR006063">
    <property type="entry name" value="HisA_bact_arch"/>
</dbReference>
<dbReference type="STRING" id="485915.Dret_0994"/>
<keyword evidence="5 9" id="KW-0963">Cytoplasm</keyword>
<reference evidence="13" key="1">
    <citation type="submission" date="2009-09" db="EMBL/GenBank/DDBJ databases">
        <title>The complete chromosome of Desulfohalobium retbaense DSM 5692.</title>
        <authorList>
            <consortium name="US DOE Joint Genome Institute (JGI-PGF)"/>
            <person name="Lucas S."/>
            <person name="Copeland A."/>
            <person name="Lapidus A."/>
            <person name="Glavina del Rio T."/>
            <person name="Dalin E."/>
            <person name="Tice H."/>
            <person name="Bruce D."/>
            <person name="Goodwin L."/>
            <person name="Pitluck S."/>
            <person name="Kyrpides N."/>
            <person name="Mavromatis K."/>
            <person name="Ivanova N."/>
            <person name="Mikhailova N."/>
            <person name="Munk A.C."/>
            <person name="Brettin T."/>
            <person name="Detter J.C."/>
            <person name="Han C."/>
            <person name="Tapia R."/>
            <person name="Larimer F."/>
            <person name="Land M."/>
            <person name="Hauser L."/>
            <person name="Markowitz V."/>
            <person name="Cheng J.-F."/>
            <person name="Hugenholtz P."/>
            <person name="Woyke T."/>
            <person name="Wu D."/>
            <person name="Spring S."/>
            <person name="Klenk H.-P."/>
            <person name="Eisen J.A."/>
        </authorList>
    </citation>
    <scope>NUCLEOTIDE SEQUENCE [LARGE SCALE GENOMIC DNA]</scope>
    <source>
        <strain evidence="13">DSM 5692</strain>
    </source>
</reference>
<evidence type="ECO:0000256" key="7">
    <source>
        <dbReference type="ARBA" id="ARBA00023102"/>
    </source>
</evidence>
<evidence type="ECO:0000256" key="6">
    <source>
        <dbReference type="ARBA" id="ARBA00022605"/>
    </source>
</evidence>
<dbReference type="PANTHER" id="PTHR43090">
    <property type="entry name" value="1-(5-PHOSPHORIBOSYL)-5-[(5-PHOSPHORIBOSYLAMINO)METHYLIDENEAMINO] IMIDAZOLE-4-CARBOXAMIDE ISOMERASE"/>
    <property type="match status" value="1"/>
</dbReference>
<evidence type="ECO:0000313" key="12">
    <source>
        <dbReference type="EMBL" id="ACV68282.1"/>
    </source>
</evidence>
<dbReference type="Pfam" id="PF00977">
    <property type="entry name" value="His_biosynth"/>
    <property type="match status" value="1"/>
</dbReference>
<dbReference type="InterPro" id="IPR013785">
    <property type="entry name" value="Aldolase_TIM"/>
</dbReference>
<evidence type="ECO:0000256" key="8">
    <source>
        <dbReference type="ARBA" id="ARBA00023235"/>
    </source>
</evidence>
<organism evidence="12 13">
    <name type="scientific">Desulfohalobium retbaense (strain ATCC 49708 / DSM 5692 / JCM 16813 / HR100)</name>
    <dbReference type="NCBI Taxonomy" id="485915"/>
    <lineage>
        <taxon>Bacteria</taxon>
        <taxon>Pseudomonadati</taxon>
        <taxon>Thermodesulfobacteriota</taxon>
        <taxon>Desulfovibrionia</taxon>
        <taxon>Desulfovibrionales</taxon>
        <taxon>Desulfohalobiaceae</taxon>
        <taxon>Desulfohalobium</taxon>
    </lineage>
</organism>
<dbReference type="FunFam" id="3.20.20.70:FF:000009">
    <property type="entry name" value="1-(5-phosphoribosyl)-5-[(5-phosphoribosylamino)methylideneamino] imidazole-4-carboxamide isomerase"/>
    <property type="match status" value="1"/>
</dbReference>
<comment type="catalytic activity">
    <reaction evidence="1 9 11">
        <text>1-(5-phospho-beta-D-ribosyl)-5-[(5-phospho-beta-D-ribosylamino)methylideneamino]imidazole-4-carboxamide = 5-[(5-phospho-1-deoxy-D-ribulos-1-ylimino)methylamino]-1-(5-phospho-beta-D-ribosyl)imidazole-4-carboxamide</text>
        <dbReference type="Rhea" id="RHEA:15469"/>
        <dbReference type="ChEBI" id="CHEBI:58435"/>
        <dbReference type="ChEBI" id="CHEBI:58525"/>
        <dbReference type="EC" id="5.3.1.16"/>
    </reaction>
</comment>
<dbReference type="OrthoDB" id="9807749at2"/>
<dbReference type="HOGENOM" id="CLU_048577_1_1_7"/>
<evidence type="ECO:0000313" key="13">
    <source>
        <dbReference type="Proteomes" id="UP000001052"/>
    </source>
</evidence>
<accession>C8X1I5</accession>
<dbReference type="PANTHER" id="PTHR43090:SF2">
    <property type="entry name" value="1-(5-PHOSPHORIBOSYL)-5-[(5-PHOSPHORIBOSYLAMINO)METHYLIDENEAMINO] IMIDAZOLE-4-CARBOXAMIDE ISOMERASE"/>
    <property type="match status" value="1"/>
</dbReference>
<dbReference type="GO" id="GO:0000162">
    <property type="term" value="P:L-tryptophan biosynthetic process"/>
    <property type="evidence" value="ECO:0007669"/>
    <property type="project" value="TreeGrafter"/>
</dbReference>
<protein>
    <recommendedName>
        <fullName evidence="9 11">1-(5-phosphoribosyl)-5-[(5-phosphoribosylamino)methylideneamino] imidazole-4-carboxamide isomerase</fullName>
        <ecNumber evidence="9 11">5.3.1.16</ecNumber>
    </recommendedName>
    <alternativeName>
        <fullName evidence="9">Phosphoribosylformimino-5-aminoimidazole carboxamide ribotide isomerase</fullName>
    </alternativeName>
</protein>
<evidence type="ECO:0000256" key="4">
    <source>
        <dbReference type="ARBA" id="ARBA00009667"/>
    </source>
</evidence>
<keyword evidence="13" id="KW-1185">Reference proteome</keyword>
<dbReference type="RefSeq" id="WP_015751436.1">
    <property type="nucleotide sequence ID" value="NC_013223.1"/>
</dbReference>
<evidence type="ECO:0000256" key="3">
    <source>
        <dbReference type="ARBA" id="ARBA00005133"/>
    </source>
</evidence>
<dbReference type="InterPro" id="IPR006062">
    <property type="entry name" value="His_biosynth"/>
</dbReference>
<evidence type="ECO:0000256" key="5">
    <source>
        <dbReference type="ARBA" id="ARBA00022490"/>
    </source>
</evidence>
<proteinExistence type="inferred from homology"/>
<dbReference type="InterPro" id="IPR044524">
    <property type="entry name" value="Isoase_HisA-like"/>
</dbReference>
<evidence type="ECO:0000256" key="1">
    <source>
        <dbReference type="ARBA" id="ARBA00000901"/>
    </source>
</evidence>
<dbReference type="eggNOG" id="COG0106">
    <property type="taxonomic scope" value="Bacteria"/>
</dbReference>
<dbReference type="AlphaFoldDB" id="C8X1I5"/>
<comment type="pathway">
    <text evidence="3 9 11">Amino-acid biosynthesis; L-histidine biosynthesis; L-histidine from 5-phospho-alpha-D-ribose 1-diphosphate: step 4/9.</text>
</comment>
<keyword evidence="8 9" id="KW-0413">Isomerase</keyword>
<dbReference type="UniPathway" id="UPA00031">
    <property type="reaction ID" value="UER00009"/>
</dbReference>
<sequence length="243" mass="26170">MILFPAVDIQDGQCVRLKQGKADAVTVFSPDPLAVSRHWETQGASWLHVVDLDGAFSGMPRNYDLIRSICDQVTIPVQLGGGIRDAATAEKYLEAGVARLIIGTMALEQPETFRALCRAHPGRIGVSLDAEDGWLKTKGWVENSGRRVAEVVPELEPQGVAFVVYTDIARDGMQSGVNLRALEELLDSTGLPVIVAGGVATLEDLQSLHPLREKGLAGVITGKAIYSGSLDFPAALEWLRCQP</sequence>
<dbReference type="SUPFAM" id="SSF51366">
    <property type="entry name" value="Ribulose-phoshate binding barrel"/>
    <property type="match status" value="1"/>
</dbReference>
<keyword evidence="7 9" id="KW-0368">Histidine biosynthesis</keyword>
<evidence type="ECO:0000256" key="9">
    <source>
        <dbReference type="HAMAP-Rule" id="MF_01014"/>
    </source>
</evidence>
<dbReference type="NCBIfam" id="TIGR00007">
    <property type="entry name" value="1-(5-phosphoribosyl)-5-[(5-phosphoribosylamino)methylideneamino]imidazole-4-carboxamide isomerase"/>
    <property type="match status" value="1"/>
</dbReference>
<comment type="subcellular location">
    <subcellularLocation>
        <location evidence="2 9 11">Cytoplasm</location>
    </subcellularLocation>
</comment>
<dbReference type="InterPro" id="IPR023016">
    <property type="entry name" value="HisA/PriA"/>
</dbReference>
<evidence type="ECO:0000256" key="10">
    <source>
        <dbReference type="RuleBase" id="RU003657"/>
    </source>
</evidence>
<dbReference type="KEGG" id="drt:Dret_0994"/>
<dbReference type="CDD" id="cd04732">
    <property type="entry name" value="HisA"/>
    <property type="match status" value="1"/>
</dbReference>
<comment type="similarity">
    <text evidence="4 9 10">Belongs to the HisA/HisF family.</text>
</comment>
<name>C8X1I5_DESRD</name>
<dbReference type="GO" id="GO:0005737">
    <property type="term" value="C:cytoplasm"/>
    <property type="evidence" value="ECO:0007669"/>
    <property type="project" value="UniProtKB-SubCell"/>
</dbReference>
<dbReference type="GO" id="GO:0003949">
    <property type="term" value="F:1-(5-phosphoribosyl)-5-[(5-phosphoribosylamino)methylideneamino]imidazole-4-carboxamide isomerase activity"/>
    <property type="evidence" value="ECO:0007669"/>
    <property type="project" value="UniProtKB-UniRule"/>
</dbReference>
<dbReference type="GO" id="GO:0000105">
    <property type="term" value="P:L-histidine biosynthetic process"/>
    <property type="evidence" value="ECO:0007669"/>
    <property type="project" value="UniProtKB-UniRule"/>
</dbReference>
<evidence type="ECO:0000256" key="2">
    <source>
        <dbReference type="ARBA" id="ARBA00004496"/>
    </source>
</evidence>
<dbReference type="Proteomes" id="UP000001052">
    <property type="component" value="Chromosome"/>
</dbReference>
<evidence type="ECO:0000256" key="11">
    <source>
        <dbReference type="RuleBase" id="RU003658"/>
    </source>
</evidence>
<dbReference type="EC" id="5.3.1.16" evidence="9 11"/>
<reference evidence="12 13" key="2">
    <citation type="journal article" date="2010" name="Stand. Genomic Sci.">
        <title>Complete genome sequence of Desulfohalobium retbaense type strain (HR(100)).</title>
        <authorList>
            <person name="Spring S."/>
            <person name="Nolan M."/>
            <person name="Lapidus A."/>
            <person name="Glavina Del Rio T."/>
            <person name="Copeland A."/>
            <person name="Tice H."/>
            <person name="Cheng J.F."/>
            <person name="Lucas S."/>
            <person name="Land M."/>
            <person name="Chen F."/>
            <person name="Bruce D."/>
            <person name="Goodwin L."/>
            <person name="Pitluck S."/>
            <person name="Ivanova N."/>
            <person name="Mavromatis K."/>
            <person name="Mikhailova N."/>
            <person name="Pati A."/>
            <person name="Chen A."/>
            <person name="Palaniappan K."/>
            <person name="Hauser L."/>
            <person name="Chang Y.J."/>
            <person name="Jeffries C.D."/>
            <person name="Munk C."/>
            <person name="Kiss H."/>
            <person name="Chain P."/>
            <person name="Han C."/>
            <person name="Brettin T."/>
            <person name="Detter J.C."/>
            <person name="Schuler E."/>
            <person name="Goker M."/>
            <person name="Rohde M."/>
            <person name="Bristow J."/>
            <person name="Eisen J.A."/>
            <person name="Markowitz V."/>
            <person name="Hugenholtz P."/>
            <person name="Kyrpides N.C."/>
            <person name="Klenk H.P."/>
        </authorList>
    </citation>
    <scope>NUCLEOTIDE SEQUENCE [LARGE SCALE GENOMIC DNA]</scope>
    <source>
        <strain evidence="12 13">DSM 5692</strain>
    </source>
</reference>